<gene>
    <name evidence="1" type="ORF">AVEN_43973_1</name>
</gene>
<proteinExistence type="predicted"/>
<comment type="caution">
    <text evidence="1">The sequence shown here is derived from an EMBL/GenBank/DDBJ whole genome shotgun (WGS) entry which is preliminary data.</text>
</comment>
<evidence type="ECO:0000313" key="1">
    <source>
        <dbReference type="EMBL" id="GBN68091.1"/>
    </source>
</evidence>
<protein>
    <submittedName>
        <fullName evidence="1">Uncharacterized protein</fullName>
    </submittedName>
</protein>
<sequence>MTLGVKTPLHQICNEQSQVFLDWQKCCQICLNFWQRTLHSIDELQNDLRSAILKDTFVPEITSFLNRYSKFMTEVKDVAEMQQDLRKECGDRK</sequence>
<name>A0A4Y2QXQ1_ARAVE</name>
<reference evidence="1 2" key="1">
    <citation type="journal article" date="2019" name="Sci. Rep.">
        <title>Orb-weaving spider Araneus ventricosus genome elucidates the spidroin gene catalogue.</title>
        <authorList>
            <person name="Kono N."/>
            <person name="Nakamura H."/>
            <person name="Ohtoshi R."/>
            <person name="Moran D.A.P."/>
            <person name="Shinohara A."/>
            <person name="Yoshida Y."/>
            <person name="Fujiwara M."/>
            <person name="Mori M."/>
            <person name="Tomita M."/>
            <person name="Arakawa K."/>
        </authorList>
    </citation>
    <scope>NUCLEOTIDE SEQUENCE [LARGE SCALE GENOMIC DNA]</scope>
</reference>
<dbReference type="Proteomes" id="UP000499080">
    <property type="component" value="Unassembled WGS sequence"/>
</dbReference>
<evidence type="ECO:0000313" key="2">
    <source>
        <dbReference type="Proteomes" id="UP000499080"/>
    </source>
</evidence>
<organism evidence="1 2">
    <name type="scientific">Araneus ventricosus</name>
    <name type="common">Orbweaver spider</name>
    <name type="synonym">Epeira ventricosa</name>
    <dbReference type="NCBI Taxonomy" id="182803"/>
    <lineage>
        <taxon>Eukaryota</taxon>
        <taxon>Metazoa</taxon>
        <taxon>Ecdysozoa</taxon>
        <taxon>Arthropoda</taxon>
        <taxon>Chelicerata</taxon>
        <taxon>Arachnida</taxon>
        <taxon>Araneae</taxon>
        <taxon>Araneomorphae</taxon>
        <taxon>Entelegynae</taxon>
        <taxon>Araneoidea</taxon>
        <taxon>Araneidae</taxon>
        <taxon>Araneus</taxon>
    </lineage>
</organism>
<dbReference type="AlphaFoldDB" id="A0A4Y2QXQ1"/>
<dbReference type="EMBL" id="BGPR01015124">
    <property type="protein sequence ID" value="GBN68091.1"/>
    <property type="molecule type" value="Genomic_DNA"/>
</dbReference>
<dbReference type="OrthoDB" id="425619at2759"/>
<accession>A0A4Y2QXQ1</accession>
<keyword evidence="2" id="KW-1185">Reference proteome</keyword>